<dbReference type="EMBL" id="FQXV01000001">
    <property type="protein sequence ID" value="SHH53119.1"/>
    <property type="molecule type" value="Genomic_DNA"/>
</dbReference>
<proteinExistence type="inferred from homology"/>
<dbReference type="GO" id="GO:0016020">
    <property type="term" value="C:membrane"/>
    <property type="evidence" value="ECO:0007669"/>
    <property type="project" value="UniProtKB-SubCell"/>
</dbReference>
<feature type="transmembrane region" description="Helical" evidence="6">
    <location>
        <begin position="254"/>
        <end position="272"/>
    </location>
</feature>
<comment type="similarity">
    <text evidence="2">Belongs to the CorA metal ion transporter (MIT) (TC 1.A.35) family.</text>
</comment>
<accession>A0A1M5TQZ7</accession>
<dbReference type="Pfam" id="PF01544">
    <property type="entry name" value="CorA"/>
    <property type="match status" value="1"/>
</dbReference>
<dbReference type="Gene3D" id="3.30.460.20">
    <property type="entry name" value="CorA soluble domain-like"/>
    <property type="match status" value="1"/>
</dbReference>
<dbReference type="CDD" id="cd12827">
    <property type="entry name" value="EcCorA_ZntB-like_u2"/>
    <property type="match status" value="1"/>
</dbReference>
<sequence length="310" mass="34982">MINFYKSVNDELVACPSFEEGAWVHMTNPTEDEVSLVCKATSIEADFVRPALDEEERPRIETDNGQTLILVDIPTLENDGATNVFSTIPLGIAFTKEAIVTVCLKETPILNDFINKRVKSFYTYFKSRFILQILFKSATLYLSYLRSIEKISNKIENDLQKSMKNKELAQLLKLEKSLVYFSTSLKSNESVLEKMLKLEAIKKFEEDQDLLEDVIIENKQAIEMTNIYSSILSGTMDAFASIISNNLNIVMKSLTIITIALSVPTAISGFFGMNVPNFWENSHLAFPIIVGGSVLLSAITSFLLLRRRLF</sequence>
<dbReference type="OrthoDB" id="9803416at2"/>
<comment type="subcellular location">
    <subcellularLocation>
        <location evidence="1">Membrane</location>
        <topology evidence="1">Multi-pass membrane protein</topology>
    </subcellularLocation>
</comment>
<dbReference type="SUPFAM" id="SSF143865">
    <property type="entry name" value="CorA soluble domain-like"/>
    <property type="match status" value="1"/>
</dbReference>
<evidence type="ECO:0000256" key="6">
    <source>
        <dbReference type="SAM" id="Phobius"/>
    </source>
</evidence>
<dbReference type="Gene3D" id="1.20.58.340">
    <property type="entry name" value="Magnesium transport protein CorA, transmembrane region"/>
    <property type="match status" value="2"/>
</dbReference>
<dbReference type="Proteomes" id="UP000183995">
    <property type="component" value="Unassembled WGS sequence"/>
</dbReference>
<dbReference type="InterPro" id="IPR045863">
    <property type="entry name" value="CorA_TM1_TM2"/>
</dbReference>
<dbReference type="InterPro" id="IPR002523">
    <property type="entry name" value="MgTranspt_CorA/ZnTranspt_ZntB"/>
</dbReference>
<dbReference type="GO" id="GO:0046873">
    <property type="term" value="F:metal ion transmembrane transporter activity"/>
    <property type="evidence" value="ECO:0007669"/>
    <property type="project" value="InterPro"/>
</dbReference>
<evidence type="ECO:0000256" key="4">
    <source>
        <dbReference type="ARBA" id="ARBA00022989"/>
    </source>
</evidence>
<keyword evidence="5 6" id="KW-0472">Membrane</keyword>
<feature type="transmembrane region" description="Helical" evidence="6">
    <location>
        <begin position="284"/>
        <end position="305"/>
    </location>
</feature>
<keyword evidence="3 6" id="KW-0812">Transmembrane</keyword>
<dbReference type="SUPFAM" id="SSF144083">
    <property type="entry name" value="Magnesium transport protein CorA, transmembrane region"/>
    <property type="match status" value="1"/>
</dbReference>
<dbReference type="PANTHER" id="PTHR47891:SF2">
    <property type="entry name" value="MAGNESIUM AND COBALT TRANSPORTER"/>
    <property type="match status" value="1"/>
</dbReference>
<reference evidence="7 8" key="1">
    <citation type="submission" date="2016-11" db="EMBL/GenBank/DDBJ databases">
        <authorList>
            <person name="Jaros S."/>
            <person name="Januszkiewicz K."/>
            <person name="Wedrychowicz H."/>
        </authorList>
    </citation>
    <scope>NUCLEOTIDE SEQUENCE [LARGE SCALE GENOMIC DNA]</scope>
    <source>
        <strain evidence="7 8">DSM 10068</strain>
    </source>
</reference>
<name>A0A1M5TQZ7_9FIRM</name>
<dbReference type="InterPro" id="IPR045861">
    <property type="entry name" value="CorA_cytoplasmic_dom"/>
</dbReference>
<dbReference type="InterPro" id="IPR047199">
    <property type="entry name" value="CorA-like"/>
</dbReference>
<gene>
    <name evidence="7" type="ORF">SAMN02745823_00196</name>
</gene>
<evidence type="ECO:0000313" key="8">
    <source>
        <dbReference type="Proteomes" id="UP000183995"/>
    </source>
</evidence>
<dbReference type="PANTHER" id="PTHR47891">
    <property type="entry name" value="TRANSPORTER-RELATED"/>
    <property type="match status" value="1"/>
</dbReference>
<dbReference type="STRING" id="1123282.SAMN02745823_00196"/>
<evidence type="ECO:0000256" key="1">
    <source>
        <dbReference type="ARBA" id="ARBA00004141"/>
    </source>
</evidence>
<dbReference type="AlphaFoldDB" id="A0A1M5TQZ7"/>
<evidence type="ECO:0000256" key="5">
    <source>
        <dbReference type="ARBA" id="ARBA00023136"/>
    </source>
</evidence>
<organism evidence="7 8">
    <name type="scientific">Sporobacter termitidis DSM 10068</name>
    <dbReference type="NCBI Taxonomy" id="1123282"/>
    <lineage>
        <taxon>Bacteria</taxon>
        <taxon>Bacillati</taxon>
        <taxon>Bacillota</taxon>
        <taxon>Clostridia</taxon>
        <taxon>Eubacteriales</taxon>
        <taxon>Oscillospiraceae</taxon>
        <taxon>Sporobacter</taxon>
    </lineage>
</organism>
<evidence type="ECO:0000256" key="3">
    <source>
        <dbReference type="ARBA" id="ARBA00022692"/>
    </source>
</evidence>
<dbReference type="RefSeq" id="WP_073075772.1">
    <property type="nucleotide sequence ID" value="NZ_FQXV01000001.1"/>
</dbReference>
<protein>
    <submittedName>
        <fullName evidence="7">Magnesium transporter</fullName>
    </submittedName>
</protein>
<evidence type="ECO:0000256" key="2">
    <source>
        <dbReference type="ARBA" id="ARBA00009765"/>
    </source>
</evidence>
<keyword evidence="8" id="KW-1185">Reference proteome</keyword>
<evidence type="ECO:0000313" key="7">
    <source>
        <dbReference type="EMBL" id="SHH53119.1"/>
    </source>
</evidence>
<keyword evidence="4 6" id="KW-1133">Transmembrane helix</keyword>